<dbReference type="Gene3D" id="1.10.150.130">
    <property type="match status" value="1"/>
</dbReference>
<feature type="domain" description="Tyr recombinase" evidence="10">
    <location>
        <begin position="148"/>
        <end position="345"/>
    </location>
</feature>
<keyword evidence="4" id="KW-0159">Chromosome partition</keyword>
<evidence type="ECO:0000259" key="11">
    <source>
        <dbReference type="PROSITE" id="PS51900"/>
    </source>
</evidence>
<sequence>MDNLTYHQQKYIENTKKLRSILETLPSFTKDYFRAIEPTTSTKTRISYAYDLRVFFFFLRESNSYFRNKETSQIKLSDLDLLQPTDIEEYLEFLKVYEGLDGKIQKNDERGIHRKFSSLRSFYLYYSKRRMIQNNPTVVLDMPKLHQREIIRLDYDEVAELLDLVEFGGENLTGMKKIYFEKNKVRNLAIFTLLLGTGIRVSECVGLDINDIDFKNNRIKVIRKGGKEDYVYFGEEVENALQNYLEVSRSLIHPVTGHENALFLSIQKKRMTVKAIENLVSEHAKQITSFKHITPHKLRSTYGTNLYRETGDIYLVAEVLGHNDVNTTRKHYAALDEDRKRLAAKAVKLRE</sequence>
<reference evidence="12 13" key="1">
    <citation type="submission" date="2016-10" db="EMBL/GenBank/DDBJ databases">
        <authorList>
            <person name="de Groot N.N."/>
        </authorList>
    </citation>
    <scope>NUCLEOTIDE SEQUENCE [LARGE SCALE GENOMIC DNA]</scope>
    <source>
        <strain evidence="12 13">743A</strain>
    </source>
</reference>
<keyword evidence="7" id="KW-0233">DNA recombination</keyword>
<organism evidence="12 13">
    <name type="scientific">Anaeromicropila populeti</name>
    <dbReference type="NCBI Taxonomy" id="37658"/>
    <lineage>
        <taxon>Bacteria</taxon>
        <taxon>Bacillati</taxon>
        <taxon>Bacillota</taxon>
        <taxon>Clostridia</taxon>
        <taxon>Lachnospirales</taxon>
        <taxon>Lachnospiraceae</taxon>
        <taxon>Anaeromicropila</taxon>
    </lineage>
</organism>
<dbReference type="OrthoDB" id="283809at2"/>
<dbReference type="PANTHER" id="PTHR30349:SF77">
    <property type="entry name" value="TYROSINE RECOMBINASE XERC"/>
    <property type="match status" value="1"/>
</dbReference>
<gene>
    <name evidence="12" type="ORF">SAMN05661086_02980</name>
</gene>
<dbReference type="Gene3D" id="1.10.443.10">
    <property type="entry name" value="Intergrase catalytic core"/>
    <property type="match status" value="1"/>
</dbReference>
<evidence type="ECO:0000259" key="10">
    <source>
        <dbReference type="PROSITE" id="PS51898"/>
    </source>
</evidence>
<evidence type="ECO:0000256" key="8">
    <source>
        <dbReference type="ARBA" id="ARBA00023306"/>
    </source>
</evidence>
<dbReference type="GO" id="GO:0005737">
    <property type="term" value="C:cytoplasm"/>
    <property type="evidence" value="ECO:0007669"/>
    <property type="project" value="UniProtKB-SubCell"/>
</dbReference>
<dbReference type="InterPro" id="IPR011010">
    <property type="entry name" value="DNA_brk_join_enz"/>
</dbReference>
<dbReference type="GO" id="GO:0007059">
    <property type="term" value="P:chromosome segregation"/>
    <property type="evidence" value="ECO:0007669"/>
    <property type="project" value="UniProtKB-KW"/>
</dbReference>
<keyword evidence="3" id="KW-0132">Cell division</keyword>
<evidence type="ECO:0000256" key="2">
    <source>
        <dbReference type="ARBA" id="ARBA00022490"/>
    </source>
</evidence>
<dbReference type="Pfam" id="PF00589">
    <property type="entry name" value="Phage_integrase"/>
    <property type="match status" value="1"/>
</dbReference>
<evidence type="ECO:0000313" key="12">
    <source>
        <dbReference type="EMBL" id="SFR97217.1"/>
    </source>
</evidence>
<dbReference type="InterPro" id="IPR044068">
    <property type="entry name" value="CB"/>
</dbReference>
<keyword evidence="5" id="KW-0229">DNA integration</keyword>
<dbReference type="PROSITE" id="PS51900">
    <property type="entry name" value="CB"/>
    <property type="match status" value="1"/>
</dbReference>
<dbReference type="GO" id="GO:0006310">
    <property type="term" value="P:DNA recombination"/>
    <property type="evidence" value="ECO:0007669"/>
    <property type="project" value="UniProtKB-KW"/>
</dbReference>
<accession>A0A1I6L190</accession>
<evidence type="ECO:0000313" key="13">
    <source>
        <dbReference type="Proteomes" id="UP000199659"/>
    </source>
</evidence>
<evidence type="ECO:0000256" key="9">
    <source>
        <dbReference type="PROSITE-ProRule" id="PRU01248"/>
    </source>
</evidence>
<keyword evidence="6 9" id="KW-0238">DNA-binding</keyword>
<keyword evidence="13" id="KW-1185">Reference proteome</keyword>
<evidence type="ECO:0000256" key="6">
    <source>
        <dbReference type="ARBA" id="ARBA00023125"/>
    </source>
</evidence>
<keyword evidence="2" id="KW-0963">Cytoplasm</keyword>
<dbReference type="EMBL" id="FOYZ01000012">
    <property type="protein sequence ID" value="SFR97217.1"/>
    <property type="molecule type" value="Genomic_DNA"/>
</dbReference>
<proteinExistence type="predicted"/>
<protein>
    <submittedName>
        <fullName evidence="12">Site-specific recombinase XerD</fullName>
    </submittedName>
</protein>
<dbReference type="InterPro" id="IPR002104">
    <property type="entry name" value="Integrase_catalytic"/>
</dbReference>
<dbReference type="AlphaFoldDB" id="A0A1I6L190"/>
<feature type="domain" description="Core-binding (CB)" evidence="11">
    <location>
        <begin position="23"/>
        <end position="127"/>
    </location>
</feature>
<comment type="subcellular location">
    <subcellularLocation>
        <location evidence="1">Cytoplasm</location>
    </subcellularLocation>
</comment>
<dbReference type="GO" id="GO:0051301">
    <property type="term" value="P:cell division"/>
    <property type="evidence" value="ECO:0007669"/>
    <property type="project" value="UniProtKB-KW"/>
</dbReference>
<dbReference type="InterPro" id="IPR013762">
    <property type="entry name" value="Integrase-like_cat_sf"/>
</dbReference>
<dbReference type="PANTHER" id="PTHR30349">
    <property type="entry name" value="PHAGE INTEGRASE-RELATED"/>
    <property type="match status" value="1"/>
</dbReference>
<dbReference type="InterPro" id="IPR010998">
    <property type="entry name" value="Integrase_recombinase_N"/>
</dbReference>
<dbReference type="SUPFAM" id="SSF56349">
    <property type="entry name" value="DNA breaking-rejoining enzymes"/>
    <property type="match status" value="1"/>
</dbReference>
<keyword evidence="8" id="KW-0131">Cell cycle</keyword>
<name>A0A1I6L190_9FIRM</name>
<evidence type="ECO:0000256" key="4">
    <source>
        <dbReference type="ARBA" id="ARBA00022829"/>
    </source>
</evidence>
<evidence type="ECO:0000256" key="1">
    <source>
        <dbReference type="ARBA" id="ARBA00004496"/>
    </source>
</evidence>
<dbReference type="Proteomes" id="UP000199659">
    <property type="component" value="Unassembled WGS sequence"/>
</dbReference>
<dbReference type="RefSeq" id="WP_092562378.1">
    <property type="nucleotide sequence ID" value="NZ_FOYZ01000012.1"/>
</dbReference>
<evidence type="ECO:0000256" key="3">
    <source>
        <dbReference type="ARBA" id="ARBA00022618"/>
    </source>
</evidence>
<dbReference type="STRING" id="37658.SAMN05661086_02980"/>
<dbReference type="PROSITE" id="PS51898">
    <property type="entry name" value="TYR_RECOMBINASE"/>
    <property type="match status" value="1"/>
</dbReference>
<evidence type="ECO:0000256" key="5">
    <source>
        <dbReference type="ARBA" id="ARBA00022908"/>
    </source>
</evidence>
<dbReference type="InterPro" id="IPR050090">
    <property type="entry name" value="Tyrosine_recombinase_XerCD"/>
</dbReference>
<evidence type="ECO:0000256" key="7">
    <source>
        <dbReference type="ARBA" id="ARBA00023172"/>
    </source>
</evidence>
<dbReference type="GO" id="GO:0003677">
    <property type="term" value="F:DNA binding"/>
    <property type="evidence" value="ECO:0007669"/>
    <property type="project" value="UniProtKB-UniRule"/>
</dbReference>
<dbReference type="GO" id="GO:0015074">
    <property type="term" value="P:DNA integration"/>
    <property type="evidence" value="ECO:0007669"/>
    <property type="project" value="UniProtKB-KW"/>
</dbReference>